<reference evidence="2" key="1">
    <citation type="submission" date="2018-06" db="EMBL/GenBank/DDBJ databases">
        <authorList>
            <person name="Zhirakovskaya E."/>
        </authorList>
    </citation>
    <scope>NUCLEOTIDE SEQUENCE</scope>
</reference>
<dbReference type="InterPro" id="IPR044934">
    <property type="entry name" value="Streptopain_sf"/>
</dbReference>
<dbReference type="AlphaFoldDB" id="A0A3B0UZP7"/>
<feature type="domain" description="Spi protease inhibitor" evidence="1">
    <location>
        <begin position="44"/>
        <end position="145"/>
    </location>
</feature>
<evidence type="ECO:0000259" key="1">
    <source>
        <dbReference type="Pfam" id="PF13734"/>
    </source>
</evidence>
<organism evidence="2">
    <name type="scientific">hydrothermal vent metagenome</name>
    <dbReference type="NCBI Taxonomy" id="652676"/>
    <lineage>
        <taxon>unclassified sequences</taxon>
        <taxon>metagenomes</taxon>
        <taxon>ecological metagenomes</taxon>
    </lineage>
</organism>
<name>A0A3B0UZP7_9ZZZZ</name>
<feature type="non-terminal residue" evidence="2">
    <location>
        <position position="220"/>
    </location>
</feature>
<dbReference type="Gene3D" id="3.90.70.50">
    <property type="entry name" value="Peptidase C10, streptopain"/>
    <property type="match status" value="1"/>
</dbReference>
<dbReference type="PROSITE" id="PS51257">
    <property type="entry name" value="PROKAR_LIPOPROTEIN"/>
    <property type="match status" value="1"/>
</dbReference>
<evidence type="ECO:0000313" key="2">
    <source>
        <dbReference type="EMBL" id="VAW30089.1"/>
    </source>
</evidence>
<proteinExistence type="predicted"/>
<dbReference type="Pfam" id="PF13734">
    <property type="entry name" value="Inhibitor_I69"/>
    <property type="match status" value="1"/>
</dbReference>
<dbReference type="InterPro" id="IPR025896">
    <property type="entry name" value="Spi_Prtas-inh"/>
</dbReference>
<protein>
    <recommendedName>
        <fullName evidence="1">Spi protease inhibitor domain-containing protein</fullName>
    </recommendedName>
</protein>
<dbReference type="SUPFAM" id="SSF54001">
    <property type="entry name" value="Cysteine proteinases"/>
    <property type="match status" value="1"/>
</dbReference>
<accession>A0A3B0UZP7</accession>
<dbReference type="EMBL" id="UOET01000468">
    <property type="protein sequence ID" value="VAW30089.1"/>
    <property type="molecule type" value="Genomic_DNA"/>
</dbReference>
<gene>
    <name evidence="2" type="ORF">MNBD_BACTEROID07-270</name>
</gene>
<sequence length="220" mass="24774">MKLSILKKQFFVLFLIAVFFSSCQKKQFENPQKVQPNTDVSINLAKSVALNFSNNLDFFQKNNVSPSNSKFKSSEKKNRKIKRVKIIYDENNLPAIYIMNLDPTGFVIVSGTKKESPILAFSENNIFSLEKTKNNGLKNWIRIIKGKISYLRKNETAETNDSITELWAALAPPVGGEETVPGPIVNEQVGPLLQTNWGQGERYNDLVPYLGCTIPTNGRV</sequence>
<dbReference type="InterPro" id="IPR038765">
    <property type="entry name" value="Papain-like_cys_pep_sf"/>
</dbReference>